<evidence type="ECO:0000259" key="12">
    <source>
        <dbReference type="PROSITE" id="PS52015"/>
    </source>
</evidence>
<dbReference type="PANTHER" id="PTHR33446">
    <property type="entry name" value="PROTEIN TONB-RELATED"/>
    <property type="match status" value="1"/>
</dbReference>
<gene>
    <name evidence="13" type="ORF">NSE01_33450</name>
</gene>
<reference evidence="13 14" key="1">
    <citation type="submission" date="2019-07" db="EMBL/GenBank/DDBJ databases">
        <title>Whole genome shotgun sequence of Novosphingobium sediminis NBRC 106119.</title>
        <authorList>
            <person name="Hosoyama A."/>
            <person name="Uohara A."/>
            <person name="Ohji S."/>
            <person name="Ichikawa N."/>
        </authorList>
    </citation>
    <scope>NUCLEOTIDE SEQUENCE [LARGE SCALE GENOMIC DNA]</scope>
    <source>
        <strain evidence="13 14">NBRC 106119</strain>
    </source>
</reference>
<feature type="domain" description="TonB C-terminal" evidence="12">
    <location>
        <begin position="129"/>
        <end position="222"/>
    </location>
</feature>
<feature type="compositionally biased region" description="Pro residues" evidence="10">
    <location>
        <begin position="78"/>
        <end position="89"/>
    </location>
</feature>
<evidence type="ECO:0000256" key="7">
    <source>
        <dbReference type="ARBA" id="ARBA00022927"/>
    </source>
</evidence>
<keyword evidence="6 11" id="KW-0812">Transmembrane</keyword>
<feature type="transmembrane region" description="Helical" evidence="11">
    <location>
        <begin position="12"/>
        <end position="39"/>
    </location>
</feature>
<name>A0A512AP76_9SPHN</name>
<evidence type="ECO:0000256" key="8">
    <source>
        <dbReference type="ARBA" id="ARBA00022989"/>
    </source>
</evidence>
<dbReference type="GO" id="GO:0005886">
    <property type="term" value="C:plasma membrane"/>
    <property type="evidence" value="ECO:0007669"/>
    <property type="project" value="UniProtKB-SubCell"/>
</dbReference>
<proteinExistence type="inferred from homology"/>
<dbReference type="InterPro" id="IPR006260">
    <property type="entry name" value="TonB/TolA_C"/>
</dbReference>
<evidence type="ECO:0000313" key="14">
    <source>
        <dbReference type="Proteomes" id="UP000321464"/>
    </source>
</evidence>
<sequence length="222" mass="23432">MAYVTPETNRRRIVALGAVGAVHGVLAVALLTGFAGGIIKTPPKTWLPTWDYMPPPPPRPDPEQPVPPKSHTRDTLPVPDPQVPLPPIGDPGFKIETGPLPPIGSGLDGGLLPPPPTASPSPRFTPRAAAPLGMPGRWVSDADYPTAALRRGEQGAAGFEVTIGPDGRVRDCRITRSSGSAALDAATCAKVSERAQFSPARDENGDLVVGRYANVIRWRIPE</sequence>
<evidence type="ECO:0000256" key="6">
    <source>
        <dbReference type="ARBA" id="ARBA00022692"/>
    </source>
</evidence>
<accession>A0A512AP76</accession>
<evidence type="ECO:0000256" key="5">
    <source>
        <dbReference type="ARBA" id="ARBA00022519"/>
    </source>
</evidence>
<dbReference type="InterPro" id="IPR051045">
    <property type="entry name" value="TonB-dependent_transducer"/>
</dbReference>
<evidence type="ECO:0000256" key="11">
    <source>
        <dbReference type="SAM" id="Phobius"/>
    </source>
</evidence>
<comment type="similarity">
    <text evidence="2">Belongs to the TonB family.</text>
</comment>
<organism evidence="13 14">
    <name type="scientific">Novosphingobium sediminis</name>
    <dbReference type="NCBI Taxonomy" id="707214"/>
    <lineage>
        <taxon>Bacteria</taxon>
        <taxon>Pseudomonadati</taxon>
        <taxon>Pseudomonadota</taxon>
        <taxon>Alphaproteobacteria</taxon>
        <taxon>Sphingomonadales</taxon>
        <taxon>Sphingomonadaceae</taxon>
        <taxon>Novosphingobium</taxon>
    </lineage>
</organism>
<evidence type="ECO:0000256" key="4">
    <source>
        <dbReference type="ARBA" id="ARBA00022475"/>
    </source>
</evidence>
<keyword evidence="4" id="KW-1003">Cell membrane</keyword>
<dbReference type="InterPro" id="IPR037682">
    <property type="entry name" value="TonB_C"/>
</dbReference>
<keyword evidence="5" id="KW-0997">Cell inner membrane</keyword>
<dbReference type="Pfam" id="PF03544">
    <property type="entry name" value="TonB_C"/>
    <property type="match status" value="1"/>
</dbReference>
<evidence type="ECO:0000256" key="10">
    <source>
        <dbReference type="SAM" id="MobiDB-lite"/>
    </source>
</evidence>
<dbReference type="AlphaFoldDB" id="A0A512AP76"/>
<evidence type="ECO:0000256" key="2">
    <source>
        <dbReference type="ARBA" id="ARBA00006555"/>
    </source>
</evidence>
<dbReference type="GO" id="GO:0055085">
    <property type="term" value="P:transmembrane transport"/>
    <property type="evidence" value="ECO:0007669"/>
    <property type="project" value="InterPro"/>
</dbReference>
<dbReference type="Proteomes" id="UP000321464">
    <property type="component" value="Unassembled WGS sequence"/>
</dbReference>
<keyword evidence="3" id="KW-0813">Transport</keyword>
<feature type="region of interest" description="Disordered" evidence="10">
    <location>
        <begin position="45"/>
        <end position="132"/>
    </location>
</feature>
<dbReference type="RefSeq" id="WP_147160818.1">
    <property type="nucleotide sequence ID" value="NZ_BJYR01000022.1"/>
</dbReference>
<keyword evidence="7" id="KW-0653">Protein transport</keyword>
<feature type="compositionally biased region" description="Pro residues" evidence="10">
    <location>
        <begin position="53"/>
        <end position="68"/>
    </location>
</feature>
<comment type="caution">
    <text evidence="13">The sequence shown here is derived from an EMBL/GenBank/DDBJ whole genome shotgun (WGS) entry which is preliminary data.</text>
</comment>
<dbReference type="NCBIfam" id="TIGR01352">
    <property type="entry name" value="tonB_Cterm"/>
    <property type="match status" value="1"/>
</dbReference>
<comment type="subcellular location">
    <subcellularLocation>
        <location evidence="1">Cell inner membrane</location>
        <topology evidence="1">Single-pass membrane protein</topology>
        <orientation evidence="1">Periplasmic side</orientation>
    </subcellularLocation>
</comment>
<dbReference type="OrthoDB" id="7585155at2"/>
<evidence type="ECO:0000256" key="9">
    <source>
        <dbReference type="ARBA" id="ARBA00023136"/>
    </source>
</evidence>
<dbReference type="PROSITE" id="PS52015">
    <property type="entry name" value="TONB_CTD"/>
    <property type="match status" value="1"/>
</dbReference>
<keyword evidence="14" id="KW-1185">Reference proteome</keyword>
<dbReference type="GO" id="GO:0015031">
    <property type="term" value="P:protein transport"/>
    <property type="evidence" value="ECO:0007669"/>
    <property type="project" value="UniProtKB-KW"/>
</dbReference>
<dbReference type="EMBL" id="BJYR01000022">
    <property type="protein sequence ID" value="GEO01513.1"/>
    <property type="molecule type" value="Genomic_DNA"/>
</dbReference>
<dbReference type="SUPFAM" id="SSF74653">
    <property type="entry name" value="TolA/TonB C-terminal domain"/>
    <property type="match status" value="1"/>
</dbReference>
<keyword evidence="9 11" id="KW-0472">Membrane</keyword>
<evidence type="ECO:0000313" key="13">
    <source>
        <dbReference type="EMBL" id="GEO01513.1"/>
    </source>
</evidence>
<keyword evidence="8 11" id="KW-1133">Transmembrane helix</keyword>
<evidence type="ECO:0000256" key="3">
    <source>
        <dbReference type="ARBA" id="ARBA00022448"/>
    </source>
</evidence>
<protein>
    <recommendedName>
        <fullName evidence="12">TonB C-terminal domain-containing protein</fullName>
    </recommendedName>
</protein>
<evidence type="ECO:0000256" key="1">
    <source>
        <dbReference type="ARBA" id="ARBA00004383"/>
    </source>
</evidence>
<dbReference type="Gene3D" id="3.30.1150.10">
    <property type="match status" value="1"/>
</dbReference>